<keyword evidence="3" id="KW-1185">Reference proteome</keyword>
<name>A0ABD1NRA7_9LAMI</name>
<feature type="compositionally biased region" description="Acidic residues" evidence="1">
    <location>
        <begin position="122"/>
        <end position="138"/>
    </location>
</feature>
<evidence type="ECO:0000256" key="1">
    <source>
        <dbReference type="SAM" id="MobiDB-lite"/>
    </source>
</evidence>
<dbReference type="Proteomes" id="UP001604336">
    <property type="component" value="Unassembled WGS sequence"/>
</dbReference>
<feature type="region of interest" description="Disordered" evidence="1">
    <location>
        <begin position="114"/>
        <end position="138"/>
    </location>
</feature>
<evidence type="ECO:0000313" key="2">
    <source>
        <dbReference type="EMBL" id="KAL2454168.1"/>
    </source>
</evidence>
<sequence>MTFKVAWILCWDFQIFPNSDTAFFYKKIIRRCKVKWWKKFNESNVCSKAIQSWIDQQKKTKTSTSSSQSDFLSEKSKIMSQLANCSNPKELAILAHKAASMAQAESSKGSIAVSEVGSNPDFEQDNEDDCFGTDFFEE</sequence>
<gene>
    <name evidence="2" type="ORF">Adt_48334</name>
</gene>
<comment type="caution">
    <text evidence="2">The sequence shown here is derived from an EMBL/GenBank/DDBJ whole genome shotgun (WGS) entry which is preliminary data.</text>
</comment>
<dbReference type="AlphaFoldDB" id="A0ABD1NRA7"/>
<organism evidence="2 3">
    <name type="scientific">Abeliophyllum distichum</name>
    <dbReference type="NCBI Taxonomy" id="126358"/>
    <lineage>
        <taxon>Eukaryota</taxon>
        <taxon>Viridiplantae</taxon>
        <taxon>Streptophyta</taxon>
        <taxon>Embryophyta</taxon>
        <taxon>Tracheophyta</taxon>
        <taxon>Spermatophyta</taxon>
        <taxon>Magnoliopsida</taxon>
        <taxon>eudicotyledons</taxon>
        <taxon>Gunneridae</taxon>
        <taxon>Pentapetalae</taxon>
        <taxon>asterids</taxon>
        <taxon>lamiids</taxon>
        <taxon>Lamiales</taxon>
        <taxon>Oleaceae</taxon>
        <taxon>Forsythieae</taxon>
        <taxon>Abeliophyllum</taxon>
    </lineage>
</organism>
<evidence type="ECO:0000313" key="3">
    <source>
        <dbReference type="Proteomes" id="UP001604336"/>
    </source>
</evidence>
<proteinExistence type="predicted"/>
<protein>
    <submittedName>
        <fullName evidence="2">Uncharacterized protein</fullName>
    </submittedName>
</protein>
<reference evidence="3" key="1">
    <citation type="submission" date="2024-07" db="EMBL/GenBank/DDBJ databases">
        <title>Two chromosome-level genome assemblies of Korean endemic species Abeliophyllum distichum and Forsythia ovata (Oleaceae).</title>
        <authorList>
            <person name="Jang H."/>
        </authorList>
    </citation>
    <scope>NUCLEOTIDE SEQUENCE [LARGE SCALE GENOMIC DNA]</scope>
</reference>
<accession>A0ABD1NRA7</accession>
<dbReference type="EMBL" id="JBFOLK010000457">
    <property type="protein sequence ID" value="KAL2454168.1"/>
    <property type="molecule type" value="Genomic_DNA"/>
</dbReference>